<dbReference type="EMBL" id="JBAMIC010000011">
    <property type="protein sequence ID" value="KAK7099880.1"/>
    <property type="molecule type" value="Genomic_DNA"/>
</dbReference>
<sequence length="101" mass="11842">MDWPSRSPDLNPIEHLWDVLGRLIRANHPPPPNLNVLFHTLQQEWQAIPQNTLQQEWQAIPQNTLQQEWQAIPQNTLQTLVMSMRQRCLDCINANGGHTRY</sequence>
<dbReference type="InterPro" id="IPR036397">
    <property type="entry name" value="RNaseH_sf"/>
</dbReference>
<organism evidence="1 2">
    <name type="scientific">Littorina saxatilis</name>
    <dbReference type="NCBI Taxonomy" id="31220"/>
    <lineage>
        <taxon>Eukaryota</taxon>
        <taxon>Metazoa</taxon>
        <taxon>Spiralia</taxon>
        <taxon>Lophotrochozoa</taxon>
        <taxon>Mollusca</taxon>
        <taxon>Gastropoda</taxon>
        <taxon>Caenogastropoda</taxon>
        <taxon>Littorinimorpha</taxon>
        <taxon>Littorinoidea</taxon>
        <taxon>Littorinidae</taxon>
        <taxon>Littorina</taxon>
    </lineage>
</organism>
<proteinExistence type="predicted"/>
<dbReference type="Proteomes" id="UP001374579">
    <property type="component" value="Unassembled WGS sequence"/>
</dbReference>
<dbReference type="GO" id="GO:0003676">
    <property type="term" value="F:nucleic acid binding"/>
    <property type="evidence" value="ECO:0007669"/>
    <property type="project" value="InterPro"/>
</dbReference>
<dbReference type="AlphaFoldDB" id="A0AAN9BAA0"/>
<evidence type="ECO:0000313" key="1">
    <source>
        <dbReference type="EMBL" id="KAK7099880.1"/>
    </source>
</evidence>
<gene>
    <name evidence="1" type="ORF">V1264_022924</name>
</gene>
<dbReference type="Gene3D" id="3.30.420.10">
    <property type="entry name" value="Ribonuclease H-like superfamily/Ribonuclease H"/>
    <property type="match status" value="2"/>
</dbReference>
<protein>
    <recommendedName>
        <fullName evidence="3">Tc1-like transposase DDE domain-containing protein</fullName>
    </recommendedName>
</protein>
<comment type="caution">
    <text evidence="1">The sequence shown here is derived from an EMBL/GenBank/DDBJ whole genome shotgun (WGS) entry which is preliminary data.</text>
</comment>
<evidence type="ECO:0008006" key="3">
    <source>
        <dbReference type="Google" id="ProtNLM"/>
    </source>
</evidence>
<keyword evidence="2" id="KW-1185">Reference proteome</keyword>
<evidence type="ECO:0000313" key="2">
    <source>
        <dbReference type="Proteomes" id="UP001374579"/>
    </source>
</evidence>
<accession>A0AAN9BAA0</accession>
<reference evidence="1 2" key="1">
    <citation type="submission" date="2024-02" db="EMBL/GenBank/DDBJ databases">
        <title>Chromosome-scale genome assembly of the rough periwinkle Littorina saxatilis.</title>
        <authorList>
            <person name="De Jode A."/>
            <person name="Faria R."/>
            <person name="Formenti G."/>
            <person name="Sims Y."/>
            <person name="Smith T.P."/>
            <person name="Tracey A."/>
            <person name="Wood J.M.D."/>
            <person name="Zagrodzka Z.B."/>
            <person name="Johannesson K."/>
            <person name="Butlin R.K."/>
            <person name="Leder E.H."/>
        </authorList>
    </citation>
    <scope>NUCLEOTIDE SEQUENCE [LARGE SCALE GENOMIC DNA]</scope>
    <source>
        <strain evidence="1">Snail1</strain>
        <tissue evidence="1">Muscle</tissue>
    </source>
</reference>
<name>A0AAN9BAA0_9CAEN</name>